<evidence type="ECO:0000259" key="4">
    <source>
        <dbReference type="Pfam" id="PF01035"/>
    </source>
</evidence>
<organism evidence="6 7">
    <name type="scientific">Paraburkholderia terricola</name>
    <dbReference type="NCBI Taxonomy" id="169427"/>
    <lineage>
        <taxon>Bacteria</taxon>
        <taxon>Pseudomonadati</taxon>
        <taxon>Pseudomonadota</taxon>
        <taxon>Betaproteobacteria</taxon>
        <taxon>Burkholderiales</taxon>
        <taxon>Burkholderiaceae</taxon>
        <taxon>Paraburkholderia</taxon>
    </lineage>
</organism>
<dbReference type="Proteomes" id="UP001264340">
    <property type="component" value="Unassembled WGS sequence"/>
</dbReference>
<dbReference type="Gene3D" id="1.10.10.10">
    <property type="entry name" value="Winged helix-like DNA-binding domain superfamily/Winged helix DNA-binding domain"/>
    <property type="match status" value="1"/>
</dbReference>
<evidence type="ECO:0000313" key="7">
    <source>
        <dbReference type="Proteomes" id="UP001264340"/>
    </source>
</evidence>
<dbReference type="HAMAP" id="MF_00772">
    <property type="entry name" value="OGT"/>
    <property type="match status" value="1"/>
</dbReference>
<feature type="domain" description="Methylguanine DNA methyltransferase ribonuclease-like" evidence="5">
    <location>
        <begin position="6"/>
        <end position="75"/>
    </location>
</feature>
<dbReference type="GO" id="GO:0032259">
    <property type="term" value="P:methylation"/>
    <property type="evidence" value="ECO:0007669"/>
    <property type="project" value="UniProtKB-KW"/>
</dbReference>
<comment type="catalytic activity">
    <reaction evidence="2">
        <text>a 4-O-methyl-thymidine in DNA + L-cysteinyl-[protein] = a thymidine in DNA + S-methyl-L-cysteinyl-[protein]</text>
        <dbReference type="Rhea" id="RHEA:53428"/>
        <dbReference type="Rhea" id="RHEA-COMP:10131"/>
        <dbReference type="Rhea" id="RHEA-COMP:10132"/>
        <dbReference type="Rhea" id="RHEA-COMP:13555"/>
        <dbReference type="Rhea" id="RHEA-COMP:13556"/>
        <dbReference type="ChEBI" id="CHEBI:29950"/>
        <dbReference type="ChEBI" id="CHEBI:82612"/>
        <dbReference type="ChEBI" id="CHEBI:137386"/>
        <dbReference type="ChEBI" id="CHEBI:137387"/>
        <dbReference type="EC" id="2.1.1.63"/>
    </reaction>
</comment>
<keyword evidence="2 6" id="KW-0808">Transferase</keyword>
<proteinExistence type="inferred from homology"/>
<evidence type="ECO:0000313" key="6">
    <source>
        <dbReference type="EMBL" id="MDR6410263.1"/>
    </source>
</evidence>
<dbReference type="SUPFAM" id="SSF46767">
    <property type="entry name" value="Methylated DNA-protein cysteine methyltransferase, C-terminal domain"/>
    <property type="match status" value="1"/>
</dbReference>
<comment type="catalytic activity">
    <reaction evidence="2">
        <text>a 6-O-methyl-2'-deoxyguanosine in DNA + L-cysteinyl-[protein] = S-methyl-L-cysteinyl-[protein] + a 2'-deoxyguanosine in DNA</text>
        <dbReference type="Rhea" id="RHEA:24000"/>
        <dbReference type="Rhea" id="RHEA-COMP:10131"/>
        <dbReference type="Rhea" id="RHEA-COMP:10132"/>
        <dbReference type="Rhea" id="RHEA-COMP:11367"/>
        <dbReference type="Rhea" id="RHEA-COMP:11368"/>
        <dbReference type="ChEBI" id="CHEBI:29950"/>
        <dbReference type="ChEBI" id="CHEBI:82612"/>
        <dbReference type="ChEBI" id="CHEBI:85445"/>
        <dbReference type="ChEBI" id="CHEBI:85448"/>
        <dbReference type="EC" id="2.1.1.63"/>
    </reaction>
</comment>
<protein>
    <recommendedName>
        <fullName evidence="2">Methylated-DNA--protein-cysteine methyltransferase</fullName>
        <ecNumber evidence="2">2.1.1.63</ecNumber>
    </recommendedName>
    <alternativeName>
        <fullName evidence="2">6-O-methylguanine-DNA methyltransferase</fullName>
        <shortName evidence="2">MGMT</shortName>
    </alternativeName>
    <alternativeName>
        <fullName evidence="2">O-6-methylguanine-DNA-alkyltransferase</fullName>
    </alternativeName>
</protein>
<feature type="region of interest" description="Disordered" evidence="3">
    <location>
        <begin position="173"/>
        <end position="207"/>
    </location>
</feature>
<dbReference type="Gene3D" id="3.30.160.70">
    <property type="entry name" value="Methylated DNA-protein cysteine methyltransferase domain"/>
    <property type="match status" value="1"/>
</dbReference>
<dbReference type="CDD" id="cd06445">
    <property type="entry name" value="ATase"/>
    <property type="match status" value="1"/>
</dbReference>
<comment type="miscellaneous">
    <text evidence="2">This enzyme catalyzes only one turnover and therefore is not strictly catalytic. According to one definition, an enzyme is a biocatalyst that acts repeatedly and over many reaction cycles.</text>
</comment>
<reference evidence="6 7" key="1">
    <citation type="submission" date="2023-07" db="EMBL/GenBank/DDBJ databases">
        <title>Sorghum-associated microbial communities from plants grown in Nebraska, USA.</title>
        <authorList>
            <person name="Schachtman D."/>
        </authorList>
    </citation>
    <scope>NUCLEOTIDE SEQUENCE [LARGE SCALE GENOMIC DNA]</scope>
    <source>
        <strain evidence="6 7">DS1316</strain>
    </source>
</reference>
<keyword evidence="1 2" id="KW-0227">DNA damage</keyword>
<dbReference type="InterPro" id="IPR014048">
    <property type="entry name" value="MethylDNA_cys_MeTrfase_DNA-bd"/>
</dbReference>
<accession>A0ABU1LU71</accession>
<dbReference type="InterPro" id="IPR036388">
    <property type="entry name" value="WH-like_DNA-bd_sf"/>
</dbReference>
<comment type="similarity">
    <text evidence="2">Belongs to the MGMT family.</text>
</comment>
<dbReference type="NCBIfam" id="TIGR00589">
    <property type="entry name" value="ogt"/>
    <property type="match status" value="1"/>
</dbReference>
<dbReference type="EMBL" id="JAVDRP010000006">
    <property type="protein sequence ID" value="MDR6410263.1"/>
    <property type="molecule type" value="Genomic_DNA"/>
</dbReference>
<evidence type="ECO:0000256" key="2">
    <source>
        <dbReference type="HAMAP-Rule" id="MF_00772"/>
    </source>
</evidence>
<evidence type="ECO:0000259" key="5">
    <source>
        <dbReference type="Pfam" id="PF02870"/>
    </source>
</evidence>
<feature type="domain" description="Methylated-DNA-[protein]-cysteine S-methyltransferase DNA binding" evidence="4">
    <location>
        <begin position="79"/>
        <end position="158"/>
    </location>
</feature>
<dbReference type="GO" id="GO:0003908">
    <property type="term" value="F:methylated-DNA-[protein]-cysteine S-methyltransferase activity"/>
    <property type="evidence" value="ECO:0007669"/>
    <property type="project" value="UniProtKB-EC"/>
</dbReference>
<dbReference type="Pfam" id="PF01035">
    <property type="entry name" value="DNA_binding_1"/>
    <property type="match status" value="1"/>
</dbReference>
<keyword evidence="2" id="KW-0963">Cytoplasm</keyword>
<keyword evidence="2" id="KW-0234">DNA repair</keyword>
<name>A0ABU1LU71_9BURK</name>
<dbReference type="SUPFAM" id="SSF53155">
    <property type="entry name" value="Methylated DNA-protein cysteine methyltransferase domain"/>
    <property type="match status" value="1"/>
</dbReference>
<feature type="active site" description="Nucleophile; methyl group acceptor" evidence="2">
    <location>
        <position position="130"/>
    </location>
</feature>
<evidence type="ECO:0000256" key="3">
    <source>
        <dbReference type="SAM" id="MobiDB-lite"/>
    </source>
</evidence>
<dbReference type="EC" id="2.1.1.63" evidence="2"/>
<dbReference type="InterPro" id="IPR036631">
    <property type="entry name" value="MGMT_N_sf"/>
</dbReference>
<sequence>MTYAFKLMDSPVGQLKLVASGERLTAILWENDKPNRVRLGAMIEANDRPILIDTERQLNEYFAGTRRKFDLALDFQGTDFQKKVWEALLTIPFGQTRSYTEIALQVGNLNAVRAVGAANGRNPISIIAPCHRVIGASGELTGFAGGLANKMLLLSLEAGQTSLEAAANVETVEGNRHAPQTPQAEHAPKKPARAASSRGTQASLFGN</sequence>
<dbReference type="InterPro" id="IPR023546">
    <property type="entry name" value="MGMT"/>
</dbReference>
<dbReference type="RefSeq" id="WP_310122403.1">
    <property type="nucleotide sequence ID" value="NZ_JAVDQV010000004.1"/>
</dbReference>
<dbReference type="InterPro" id="IPR036217">
    <property type="entry name" value="MethylDNA_cys_MeTrfase_DNAb"/>
</dbReference>
<dbReference type="Pfam" id="PF02870">
    <property type="entry name" value="Methyltransf_1N"/>
    <property type="match status" value="1"/>
</dbReference>
<keyword evidence="2 6" id="KW-0489">Methyltransferase</keyword>
<comment type="caution">
    <text evidence="6">The sequence shown here is derived from an EMBL/GenBank/DDBJ whole genome shotgun (WGS) entry which is preliminary data.</text>
</comment>
<dbReference type="InterPro" id="IPR008332">
    <property type="entry name" value="MethylG_MeTrfase_N"/>
</dbReference>
<comment type="function">
    <text evidence="2">Involved in the cellular defense against the biological effects of O6-methylguanine (O6-MeG) and O4-methylthymine (O4-MeT) in DNA. Repairs the methylated nucleobase in DNA by stoichiometrically transferring the methyl group to a cysteine residue in the enzyme. This is a suicide reaction: the enzyme is irreversibly inactivated.</text>
</comment>
<gene>
    <name evidence="6" type="ORF">J2804_003685</name>
</gene>
<feature type="compositionally biased region" description="Polar residues" evidence="3">
    <location>
        <begin position="197"/>
        <end position="207"/>
    </location>
</feature>
<comment type="subcellular location">
    <subcellularLocation>
        <location evidence="2">Cytoplasm</location>
    </subcellularLocation>
</comment>
<evidence type="ECO:0000256" key="1">
    <source>
        <dbReference type="ARBA" id="ARBA00022763"/>
    </source>
</evidence>
<dbReference type="PANTHER" id="PTHR10815:SF5">
    <property type="entry name" value="METHYLATED-DNA--PROTEIN-CYSTEINE METHYLTRANSFERASE"/>
    <property type="match status" value="1"/>
</dbReference>
<dbReference type="PANTHER" id="PTHR10815">
    <property type="entry name" value="METHYLATED-DNA--PROTEIN-CYSTEINE METHYLTRANSFERASE"/>
    <property type="match status" value="1"/>
</dbReference>
<keyword evidence="7" id="KW-1185">Reference proteome</keyword>